<dbReference type="GO" id="GO:0006508">
    <property type="term" value="P:proteolysis"/>
    <property type="evidence" value="ECO:0007669"/>
    <property type="project" value="UniProtKB-KW"/>
</dbReference>
<evidence type="ECO:0000256" key="8">
    <source>
        <dbReference type="ARBA" id="ARBA00022825"/>
    </source>
</evidence>
<dbReference type="PANTHER" id="PTHR14218">
    <property type="entry name" value="PROTEASE S8 TRIPEPTIDYL PEPTIDASE I CLN2"/>
    <property type="match status" value="1"/>
</dbReference>
<evidence type="ECO:0000256" key="3">
    <source>
        <dbReference type="ARBA" id="ARBA00004239"/>
    </source>
</evidence>
<keyword evidence="7 11" id="KW-0378">Hydrolase</keyword>
<evidence type="ECO:0000256" key="5">
    <source>
        <dbReference type="ARBA" id="ARBA00022670"/>
    </source>
</evidence>
<dbReference type="GO" id="GO:0005576">
    <property type="term" value="C:extracellular region"/>
    <property type="evidence" value="ECO:0007669"/>
    <property type="project" value="UniProtKB-SubCell"/>
</dbReference>
<dbReference type="PROSITE" id="PS51695">
    <property type="entry name" value="SEDOLISIN"/>
    <property type="match status" value="1"/>
</dbReference>
<dbReference type="InterPro" id="IPR023828">
    <property type="entry name" value="Peptidase_S8_Ser-AS"/>
</dbReference>
<feature type="region of interest" description="Disordered" evidence="12">
    <location>
        <begin position="180"/>
        <end position="201"/>
    </location>
</feature>
<keyword evidence="10" id="KW-0865">Zymogen</keyword>
<evidence type="ECO:0000256" key="9">
    <source>
        <dbReference type="ARBA" id="ARBA00022837"/>
    </source>
</evidence>
<dbReference type="EC" id="3.4.14.10" evidence="4"/>
<evidence type="ECO:0000313" key="15">
    <source>
        <dbReference type="EMBL" id="CAK4034708.1"/>
    </source>
</evidence>
<reference evidence="15" key="1">
    <citation type="submission" date="2023-11" db="EMBL/GenBank/DDBJ databases">
        <authorList>
            <person name="Alioto T."/>
            <person name="Alioto T."/>
            <person name="Gomez Garrido J."/>
        </authorList>
    </citation>
    <scope>NUCLEOTIDE SEQUENCE</scope>
</reference>
<dbReference type="InterPro" id="IPR000209">
    <property type="entry name" value="Peptidase_S8/S53_dom"/>
</dbReference>
<proteinExistence type="predicted"/>
<organism evidence="15 16">
    <name type="scientific">Lecanosticta acicola</name>
    <dbReference type="NCBI Taxonomy" id="111012"/>
    <lineage>
        <taxon>Eukaryota</taxon>
        <taxon>Fungi</taxon>
        <taxon>Dikarya</taxon>
        <taxon>Ascomycota</taxon>
        <taxon>Pezizomycotina</taxon>
        <taxon>Dothideomycetes</taxon>
        <taxon>Dothideomycetidae</taxon>
        <taxon>Mycosphaerellales</taxon>
        <taxon>Mycosphaerellaceae</taxon>
        <taxon>Lecanosticta</taxon>
    </lineage>
</organism>
<dbReference type="SUPFAM" id="SSF52743">
    <property type="entry name" value="Subtilisin-like"/>
    <property type="match status" value="1"/>
</dbReference>
<feature type="binding site" evidence="11">
    <location>
        <position position="654"/>
    </location>
    <ligand>
        <name>Ca(2+)</name>
        <dbReference type="ChEBI" id="CHEBI:29108"/>
    </ligand>
</feature>
<evidence type="ECO:0000259" key="14">
    <source>
        <dbReference type="PROSITE" id="PS51695"/>
    </source>
</evidence>
<dbReference type="PROSITE" id="PS00138">
    <property type="entry name" value="SUBTILASE_SER"/>
    <property type="match status" value="1"/>
</dbReference>
<keyword evidence="8 11" id="KW-0720">Serine protease</keyword>
<dbReference type="GO" id="GO:0046872">
    <property type="term" value="F:metal ion binding"/>
    <property type="evidence" value="ECO:0007669"/>
    <property type="project" value="UniProtKB-UniRule"/>
</dbReference>
<evidence type="ECO:0000313" key="16">
    <source>
        <dbReference type="Proteomes" id="UP001296104"/>
    </source>
</evidence>
<dbReference type="Proteomes" id="UP001296104">
    <property type="component" value="Unassembled WGS sequence"/>
</dbReference>
<keyword evidence="9 11" id="KW-0106">Calcium</keyword>
<comment type="subcellular location">
    <subcellularLocation>
        <location evidence="3">Secreted</location>
        <location evidence="3">Extracellular space</location>
    </subcellularLocation>
</comment>
<evidence type="ECO:0000256" key="4">
    <source>
        <dbReference type="ARBA" id="ARBA00012462"/>
    </source>
</evidence>
<dbReference type="InterPro" id="IPR036852">
    <property type="entry name" value="Peptidase_S8/S53_dom_sf"/>
</dbReference>
<evidence type="ECO:0000256" key="7">
    <source>
        <dbReference type="ARBA" id="ARBA00022801"/>
    </source>
</evidence>
<dbReference type="AlphaFoldDB" id="A0AAI8Z926"/>
<evidence type="ECO:0000256" key="6">
    <source>
        <dbReference type="ARBA" id="ARBA00022723"/>
    </source>
</evidence>
<dbReference type="GO" id="GO:0004252">
    <property type="term" value="F:serine-type endopeptidase activity"/>
    <property type="evidence" value="ECO:0007669"/>
    <property type="project" value="UniProtKB-UniRule"/>
</dbReference>
<dbReference type="Pfam" id="PF09286">
    <property type="entry name" value="Pro-kuma_activ"/>
    <property type="match status" value="1"/>
</dbReference>
<keyword evidence="6 11" id="KW-0479">Metal-binding</keyword>
<name>A0AAI8Z926_9PEZI</name>
<feature type="signal peptide" evidence="13">
    <location>
        <begin position="1"/>
        <end position="16"/>
    </location>
</feature>
<keyword evidence="16" id="KW-1185">Reference proteome</keyword>
<evidence type="ECO:0000256" key="2">
    <source>
        <dbReference type="ARBA" id="ARBA00002451"/>
    </source>
</evidence>
<comment type="catalytic activity">
    <reaction evidence="1">
        <text>Release of an N-terminal tripeptide from a polypeptide.</text>
        <dbReference type="EC" id="3.4.14.10"/>
    </reaction>
</comment>
<protein>
    <recommendedName>
        <fullName evidence="4">tripeptidyl-peptidase II</fullName>
        <ecNumber evidence="4">3.4.14.10</ecNumber>
    </recommendedName>
</protein>
<keyword evidence="13" id="KW-0732">Signal</keyword>
<sequence length="677" mass="73102">MWQPFLLAALSAITGATHVLHETRAAGVHSSWRAVERVQPGAIIPLRIGLKQNNLELGPERLEAVSAPGSKQYGKHLSMEEVHDLFAPAPDVISAVYGWLVDAGINKSIIAHSDNKGWLAANVPAQDAERLFQTELYEYENSRSGHIRIGCDQYHVPAHLAEHIDYVTPGVKMSASLKKRTRKRDGQWGAPQWAHSKGPTPHPWGPWSGEPWRMPPAAGGLPPDVQNCGVNITPPCWRALYGLPMAHINDSVNNVGLYEQGDYFSQSDVSKYYATYASNVPANTAPEVLGIDGGEAPVAASSPLNSGESDIDIDIVTSLVYPQTVIVYQVDDQVYSPKEVAVDNTFNTFLDALDGSYCNYTAYGITGNSAGIDPTYPDPATNGYKGQLQCGVYKPTRVISASYGESEADFPKKYVQRQCNEFMKLSLQGHTILVSSSDYGVGNAPGDPTASGCISGNGQNQTIYNPDYPSGCPWITTVGATRLYANQTVNDPESALQADLYRPGRANAYHFFATAGGFSNYFPTASYQKKAVGEYFAAHDPNHPYYIVNDNATNVGANGGIYNRAGRGYPDVSANGANMLVYNNGTLGRYYGTSLASPIWAAVVTLLNQQRTIAGKGPIGFLNPVLYENPWVLNDIVNGSNPNCGSSGFDAVPGWDPVTGLGTPNYPKMLDLFLSLP</sequence>
<evidence type="ECO:0000256" key="1">
    <source>
        <dbReference type="ARBA" id="ARBA00001910"/>
    </source>
</evidence>
<comment type="function">
    <text evidence="2">Secreted tripeptidyl-peptidase which degrades proteins at acidic pHs and is involved in virulence.</text>
</comment>
<evidence type="ECO:0000256" key="10">
    <source>
        <dbReference type="ARBA" id="ARBA00023145"/>
    </source>
</evidence>
<evidence type="ECO:0000256" key="11">
    <source>
        <dbReference type="PROSITE-ProRule" id="PRU01032"/>
    </source>
</evidence>
<dbReference type="InterPro" id="IPR015366">
    <property type="entry name" value="S53_propep"/>
</dbReference>
<dbReference type="CDD" id="cd11377">
    <property type="entry name" value="Pro-peptidase_S53"/>
    <property type="match status" value="1"/>
</dbReference>
<evidence type="ECO:0000256" key="13">
    <source>
        <dbReference type="SAM" id="SignalP"/>
    </source>
</evidence>
<dbReference type="InterPro" id="IPR030400">
    <property type="entry name" value="Sedolisin_dom"/>
</dbReference>
<dbReference type="Gene3D" id="3.40.50.200">
    <property type="entry name" value="Peptidase S8/S53 domain"/>
    <property type="match status" value="1"/>
</dbReference>
<dbReference type="CDD" id="cd04056">
    <property type="entry name" value="Peptidases_S53"/>
    <property type="match status" value="1"/>
</dbReference>
<evidence type="ECO:0000256" key="12">
    <source>
        <dbReference type="SAM" id="MobiDB-lite"/>
    </source>
</evidence>
<dbReference type="SUPFAM" id="SSF54897">
    <property type="entry name" value="Protease propeptides/inhibitors"/>
    <property type="match status" value="1"/>
</dbReference>
<dbReference type="EMBL" id="CAVMBE010000131">
    <property type="protein sequence ID" value="CAK4034708.1"/>
    <property type="molecule type" value="Genomic_DNA"/>
</dbReference>
<feature type="active site" description="Charge relay system" evidence="11">
    <location>
        <position position="308"/>
    </location>
</feature>
<feature type="binding site" evidence="11">
    <location>
        <position position="635"/>
    </location>
    <ligand>
        <name>Ca(2+)</name>
        <dbReference type="ChEBI" id="CHEBI:29108"/>
    </ligand>
</feature>
<feature type="binding site" evidence="11">
    <location>
        <position position="656"/>
    </location>
    <ligand>
        <name>Ca(2+)</name>
        <dbReference type="ChEBI" id="CHEBI:29108"/>
    </ligand>
</feature>
<dbReference type="InterPro" id="IPR050819">
    <property type="entry name" value="Tripeptidyl-peptidase_I"/>
</dbReference>
<dbReference type="Pfam" id="PF00082">
    <property type="entry name" value="Peptidase_S8"/>
    <property type="match status" value="1"/>
</dbReference>
<feature type="active site" description="Charge relay system" evidence="11">
    <location>
        <position position="312"/>
    </location>
</feature>
<dbReference type="GO" id="GO:0008240">
    <property type="term" value="F:tripeptidyl-peptidase activity"/>
    <property type="evidence" value="ECO:0007669"/>
    <property type="project" value="UniProtKB-EC"/>
</dbReference>
<dbReference type="PANTHER" id="PTHR14218:SF19">
    <property type="entry name" value="SERINE PROTEASE AORO, PUTATIVE (AFU_ORTHOLOGUE AFUA_6G10250)-RELATED"/>
    <property type="match status" value="1"/>
</dbReference>
<accession>A0AAI8Z926</accession>
<feature type="active site" description="Charge relay system" evidence="11">
    <location>
        <position position="594"/>
    </location>
</feature>
<comment type="caution">
    <text evidence="15">The sequence shown here is derived from an EMBL/GenBank/DDBJ whole genome shotgun (WGS) entry which is preliminary data.</text>
</comment>
<comment type="cofactor">
    <cofactor evidence="11">
        <name>Ca(2+)</name>
        <dbReference type="ChEBI" id="CHEBI:29108"/>
    </cofactor>
    <text evidence="11">Binds 1 Ca(2+) ion per subunit.</text>
</comment>
<gene>
    <name evidence="15" type="ORF">LECACI_7A009866</name>
</gene>
<feature type="binding site" evidence="11">
    <location>
        <position position="636"/>
    </location>
    <ligand>
        <name>Ca(2+)</name>
        <dbReference type="ChEBI" id="CHEBI:29108"/>
    </ligand>
</feature>
<feature type="chain" id="PRO_5042470795" description="tripeptidyl-peptidase II" evidence="13">
    <location>
        <begin position="17"/>
        <end position="677"/>
    </location>
</feature>
<keyword evidence="5 11" id="KW-0645">Protease</keyword>
<dbReference type="SMART" id="SM00944">
    <property type="entry name" value="Pro-kuma_activ"/>
    <property type="match status" value="1"/>
</dbReference>
<feature type="domain" description="Peptidase S53" evidence="14">
    <location>
        <begin position="231"/>
        <end position="676"/>
    </location>
</feature>